<reference evidence="3" key="1">
    <citation type="submission" date="2015-12" db="EMBL/GenBank/DDBJ databases">
        <authorList>
            <person name="Nair G.R."/>
            <person name="Kaur G."/>
            <person name="Mayilraj S."/>
        </authorList>
    </citation>
    <scope>NUCLEOTIDE SEQUENCE [LARGE SCALE GENOMIC DNA]</scope>
    <source>
        <strain evidence="3">CD08_7</strain>
    </source>
</reference>
<accession>A0A0W8IDJ6</accession>
<dbReference type="InterPro" id="IPR051686">
    <property type="entry name" value="Lipoprotein_DolP"/>
</dbReference>
<organism evidence="2 3">
    <name type="scientific">Nesterenkonia jeotgali</name>
    <dbReference type="NCBI Taxonomy" id="317018"/>
    <lineage>
        <taxon>Bacteria</taxon>
        <taxon>Bacillati</taxon>
        <taxon>Actinomycetota</taxon>
        <taxon>Actinomycetes</taxon>
        <taxon>Micrococcales</taxon>
        <taxon>Micrococcaceae</taxon>
        <taxon>Nesterenkonia</taxon>
    </lineage>
</organism>
<protein>
    <recommendedName>
        <fullName evidence="1">BON domain-containing protein</fullName>
    </recommendedName>
</protein>
<dbReference type="Gene3D" id="3.30.1340.30">
    <property type="match status" value="2"/>
</dbReference>
<evidence type="ECO:0000313" key="2">
    <source>
        <dbReference type="EMBL" id="KUG58012.1"/>
    </source>
</evidence>
<feature type="domain" description="BON" evidence="1">
    <location>
        <begin position="82"/>
        <end position="150"/>
    </location>
</feature>
<comment type="caution">
    <text evidence="2">The sequence shown here is derived from an EMBL/GenBank/DDBJ whole genome shotgun (WGS) entry which is preliminary data.</text>
</comment>
<gene>
    <name evidence="2" type="ORF">AVL63_05800</name>
</gene>
<dbReference type="PANTHER" id="PTHR34606">
    <property type="entry name" value="BON DOMAIN-CONTAINING PROTEIN"/>
    <property type="match status" value="1"/>
</dbReference>
<dbReference type="Proteomes" id="UP000054023">
    <property type="component" value="Unassembled WGS sequence"/>
</dbReference>
<dbReference type="InterPro" id="IPR007055">
    <property type="entry name" value="BON_dom"/>
</dbReference>
<feature type="domain" description="BON" evidence="1">
    <location>
        <begin position="11"/>
        <end position="79"/>
    </location>
</feature>
<name>A0A0W8IDJ6_9MICC</name>
<dbReference type="EMBL" id="LQBM01000004">
    <property type="protein sequence ID" value="KUG58012.1"/>
    <property type="molecule type" value="Genomic_DNA"/>
</dbReference>
<dbReference type="Pfam" id="PF04972">
    <property type="entry name" value="BON"/>
    <property type="match status" value="2"/>
</dbReference>
<proteinExistence type="predicted"/>
<sequence>MQTAAVAQTGTSALLTGAVEAELRRISELPEGSVTAQIHDRCVILQGEVDWIYQRDAAELAARRAPGVESVQNLIATAARTPLRNAEERLRNACFRDPQIDADHVVVTITGRIAVLTGHVKSLAEKRQAGLAAWISPGVTAIENRLEVRPS</sequence>
<dbReference type="PROSITE" id="PS50914">
    <property type="entry name" value="BON"/>
    <property type="match status" value="2"/>
</dbReference>
<evidence type="ECO:0000259" key="1">
    <source>
        <dbReference type="PROSITE" id="PS50914"/>
    </source>
</evidence>
<evidence type="ECO:0000313" key="3">
    <source>
        <dbReference type="Proteomes" id="UP000054023"/>
    </source>
</evidence>
<dbReference type="STRING" id="317018.AVL63_05800"/>
<dbReference type="PANTHER" id="PTHR34606:SF15">
    <property type="entry name" value="BON DOMAIN-CONTAINING PROTEIN"/>
    <property type="match status" value="1"/>
</dbReference>
<keyword evidence="3" id="KW-1185">Reference proteome</keyword>
<dbReference type="AlphaFoldDB" id="A0A0W8IDJ6"/>